<dbReference type="GO" id="GO:0009435">
    <property type="term" value="P:NAD+ biosynthetic process"/>
    <property type="evidence" value="ECO:0007669"/>
    <property type="project" value="UniProtKB-UniPathway"/>
</dbReference>
<organism evidence="7">
    <name type="scientific">marine sediment metagenome</name>
    <dbReference type="NCBI Taxonomy" id="412755"/>
    <lineage>
        <taxon>unclassified sequences</taxon>
        <taxon>metagenomes</taxon>
        <taxon>ecological metagenomes</taxon>
    </lineage>
</organism>
<keyword evidence="5" id="KW-0520">NAD</keyword>
<dbReference type="CDD" id="cd00553">
    <property type="entry name" value="NAD_synthase"/>
    <property type="match status" value="1"/>
</dbReference>
<keyword evidence="3" id="KW-0547">Nucleotide-binding</keyword>
<sequence length="101" mass="11091">MKINESFVERILIKFIKDEICQAGFKKGILGLSGGLDSSVCALLTANALKPENVLGLIMPYKDTYPRDVQDARGVAETLGISSKIIDISPMCDTYFTKYPT</sequence>
<dbReference type="InterPro" id="IPR014729">
    <property type="entry name" value="Rossmann-like_a/b/a_fold"/>
</dbReference>
<evidence type="ECO:0000256" key="2">
    <source>
        <dbReference type="ARBA" id="ARBA00022598"/>
    </source>
</evidence>
<dbReference type="Gene3D" id="3.40.50.620">
    <property type="entry name" value="HUPs"/>
    <property type="match status" value="1"/>
</dbReference>
<evidence type="ECO:0000313" key="7">
    <source>
        <dbReference type="EMBL" id="GAF85651.1"/>
    </source>
</evidence>
<evidence type="ECO:0000256" key="3">
    <source>
        <dbReference type="ARBA" id="ARBA00022741"/>
    </source>
</evidence>
<evidence type="ECO:0000256" key="1">
    <source>
        <dbReference type="ARBA" id="ARBA00004790"/>
    </source>
</evidence>
<name>X0TEA3_9ZZZZ</name>
<dbReference type="EMBL" id="BARS01003748">
    <property type="protein sequence ID" value="GAF85651.1"/>
    <property type="molecule type" value="Genomic_DNA"/>
</dbReference>
<dbReference type="GO" id="GO:0005737">
    <property type="term" value="C:cytoplasm"/>
    <property type="evidence" value="ECO:0007669"/>
    <property type="project" value="InterPro"/>
</dbReference>
<gene>
    <name evidence="7" type="ORF">S01H1_07261</name>
</gene>
<evidence type="ECO:0000259" key="6">
    <source>
        <dbReference type="Pfam" id="PF02540"/>
    </source>
</evidence>
<comment type="pathway">
    <text evidence="1">Cofactor biosynthesis; NAD(+) biosynthesis.</text>
</comment>
<dbReference type="AlphaFoldDB" id="X0TEA3"/>
<dbReference type="GO" id="GO:0004359">
    <property type="term" value="F:glutaminase activity"/>
    <property type="evidence" value="ECO:0007669"/>
    <property type="project" value="InterPro"/>
</dbReference>
<accession>X0TEA3</accession>
<dbReference type="SUPFAM" id="SSF52402">
    <property type="entry name" value="Adenine nucleotide alpha hydrolases-like"/>
    <property type="match status" value="1"/>
</dbReference>
<dbReference type="UniPathway" id="UPA00253"/>
<protein>
    <recommendedName>
        <fullName evidence="6">NAD/GMP synthase domain-containing protein</fullName>
    </recommendedName>
</protein>
<evidence type="ECO:0000256" key="4">
    <source>
        <dbReference type="ARBA" id="ARBA00022840"/>
    </source>
</evidence>
<comment type="caution">
    <text evidence="7">The sequence shown here is derived from an EMBL/GenBank/DDBJ whole genome shotgun (WGS) entry which is preliminary data.</text>
</comment>
<keyword evidence="4" id="KW-0067">ATP-binding</keyword>
<dbReference type="GO" id="GO:0003952">
    <property type="term" value="F:NAD+ synthase (glutamine-hydrolyzing) activity"/>
    <property type="evidence" value="ECO:0007669"/>
    <property type="project" value="InterPro"/>
</dbReference>
<dbReference type="Pfam" id="PF02540">
    <property type="entry name" value="NAD_synthase"/>
    <property type="match status" value="1"/>
</dbReference>
<proteinExistence type="predicted"/>
<dbReference type="GO" id="GO:0005524">
    <property type="term" value="F:ATP binding"/>
    <property type="evidence" value="ECO:0007669"/>
    <property type="project" value="UniProtKB-KW"/>
</dbReference>
<dbReference type="InterPro" id="IPR022310">
    <property type="entry name" value="NAD/GMP_synthase"/>
</dbReference>
<evidence type="ECO:0000256" key="5">
    <source>
        <dbReference type="ARBA" id="ARBA00023027"/>
    </source>
</evidence>
<feature type="domain" description="NAD/GMP synthase" evidence="6">
    <location>
        <begin position="12"/>
        <end position="99"/>
    </location>
</feature>
<dbReference type="NCBIfam" id="TIGR00552">
    <property type="entry name" value="nadE"/>
    <property type="match status" value="1"/>
</dbReference>
<feature type="non-terminal residue" evidence="7">
    <location>
        <position position="101"/>
    </location>
</feature>
<reference evidence="7" key="1">
    <citation type="journal article" date="2014" name="Front. Microbiol.">
        <title>High frequency of phylogenetically diverse reductive dehalogenase-homologous genes in deep subseafloor sedimentary metagenomes.</title>
        <authorList>
            <person name="Kawai M."/>
            <person name="Futagami T."/>
            <person name="Toyoda A."/>
            <person name="Takaki Y."/>
            <person name="Nishi S."/>
            <person name="Hori S."/>
            <person name="Arai W."/>
            <person name="Tsubouchi T."/>
            <person name="Morono Y."/>
            <person name="Uchiyama I."/>
            <person name="Ito T."/>
            <person name="Fujiyama A."/>
            <person name="Inagaki F."/>
            <person name="Takami H."/>
        </authorList>
    </citation>
    <scope>NUCLEOTIDE SEQUENCE</scope>
    <source>
        <strain evidence="7">Expedition CK06-06</strain>
    </source>
</reference>
<dbReference type="InterPro" id="IPR003694">
    <property type="entry name" value="NAD_synthase"/>
</dbReference>
<keyword evidence="2" id="KW-0436">Ligase</keyword>